<dbReference type="EMBL" id="JBAHYK010003204">
    <property type="protein sequence ID" value="KAL0563789.1"/>
    <property type="molecule type" value="Genomic_DNA"/>
</dbReference>
<reference evidence="2 3" key="1">
    <citation type="submission" date="2024-02" db="EMBL/GenBank/DDBJ databases">
        <title>A draft genome for the cacao thread blight pathogen Marasmius crinis-equi.</title>
        <authorList>
            <person name="Cohen S.P."/>
            <person name="Baruah I.K."/>
            <person name="Amoako-Attah I."/>
            <person name="Bukari Y."/>
            <person name="Meinhardt L.W."/>
            <person name="Bailey B.A."/>
        </authorList>
    </citation>
    <scope>NUCLEOTIDE SEQUENCE [LARGE SCALE GENOMIC DNA]</scope>
    <source>
        <strain evidence="2 3">GH-76</strain>
    </source>
</reference>
<feature type="compositionally biased region" description="Basic residues" evidence="1">
    <location>
        <begin position="547"/>
        <end position="556"/>
    </location>
</feature>
<feature type="compositionally biased region" description="Polar residues" evidence="1">
    <location>
        <begin position="483"/>
        <end position="495"/>
    </location>
</feature>
<proteinExistence type="predicted"/>
<feature type="region of interest" description="Disordered" evidence="1">
    <location>
        <begin position="451"/>
        <end position="556"/>
    </location>
</feature>
<accession>A0ABR3ELM8</accession>
<evidence type="ECO:0000313" key="3">
    <source>
        <dbReference type="Proteomes" id="UP001465976"/>
    </source>
</evidence>
<comment type="caution">
    <text evidence="2">The sequence shown here is derived from an EMBL/GenBank/DDBJ whole genome shotgun (WGS) entry which is preliminary data.</text>
</comment>
<evidence type="ECO:0000256" key="1">
    <source>
        <dbReference type="SAM" id="MobiDB-lite"/>
    </source>
</evidence>
<protein>
    <submittedName>
        <fullName evidence="2">Uncharacterized protein</fullName>
    </submittedName>
</protein>
<feature type="compositionally biased region" description="Low complexity" evidence="1">
    <location>
        <begin position="468"/>
        <end position="482"/>
    </location>
</feature>
<organism evidence="2 3">
    <name type="scientific">Marasmius crinis-equi</name>
    <dbReference type="NCBI Taxonomy" id="585013"/>
    <lineage>
        <taxon>Eukaryota</taxon>
        <taxon>Fungi</taxon>
        <taxon>Dikarya</taxon>
        <taxon>Basidiomycota</taxon>
        <taxon>Agaricomycotina</taxon>
        <taxon>Agaricomycetes</taxon>
        <taxon>Agaricomycetidae</taxon>
        <taxon>Agaricales</taxon>
        <taxon>Marasmiineae</taxon>
        <taxon>Marasmiaceae</taxon>
        <taxon>Marasmius</taxon>
    </lineage>
</organism>
<evidence type="ECO:0000313" key="2">
    <source>
        <dbReference type="EMBL" id="KAL0563789.1"/>
    </source>
</evidence>
<dbReference type="Proteomes" id="UP001465976">
    <property type="component" value="Unassembled WGS sequence"/>
</dbReference>
<gene>
    <name evidence="2" type="ORF">V5O48_018275</name>
</gene>
<keyword evidence="3" id="KW-1185">Reference proteome</keyword>
<name>A0ABR3ELM8_9AGAR</name>
<sequence>MDTPLVIERSSSMIEQVASGSDVEMTDLMPPPTSTPHLVDSAKPAPRRVVLNEPTVAEIADTLTHNNIKVVDYAYLNPRLRTKKHTSTPTPTSLPLASLPIPFTHTCPKRDIAEFDYFIARGSAETNDDDTPTEPGDDDVATEAGSVTTIATIAATGSQSFYPDGNPPDSLLRPPTPGETELDMRLRFMYPERVDWPLRTDPICGALIWRLLEIGWITMEELRRVLLPIDWKALEEHKARMVLFKKDVEEALAQHNEQVFENLKDTNGKVDQNLYREKVAQQAESVLEFGLDGQGELGYPYRAHFKENTRQITLVPKSEKHDPTPVPYWFVSTEDHLLGVGRPPSKEYRRALRAHHALDVENRLRKLGVFQVKEEEGPSRGAATEQVAQKVTSWIRKSGAAGCMGVGRASPPAPVASSNRALELQISRPTREIPTRPSGRKLQRQAAMFFEGPGSNLRGGVAPPSSPASPSLLRSPLSPHPSFTNLGSSPSTSYPGNGEAKAVDPDVDMVLDEAQSCAGPSSTSHQVKRPAEGEPESELAGESRQPAFKRQKLMRH</sequence>